<evidence type="ECO:0000313" key="6">
    <source>
        <dbReference type="Proteomes" id="UP000008139"/>
    </source>
</evidence>
<reference evidence="5 6" key="1">
    <citation type="journal article" date="2011" name="Stand. Genomic Sci.">
        <title>Complete genome sequence of the thermophilic sulfur-reducer Hippea maritima type strain (MH(2)).</title>
        <authorList>
            <person name="Huntemann M."/>
            <person name="Lu M."/>
            <person name="Nolan M."/>
            <person name="Lapidus A."/>
            <person name="Lucas S."/>
            <person name="Hammon N."/>
            <person name="Deshpande S."/>
            <person name="Cheng J.F."/>
            <person name="Tapia R."/>
            <person name="Han C."/>
            <person name="Goodwin L."/>
            <person name="Pitluck S."/>
            <person name="Liolios K."/>
            <person name="Pagani I."/>
            <person name="Ivanova N."/>
            <person name="Ovchinikova G."/>
            <person name="Pati A."/>
            <person name="Chen A."/>
            <person name="Palaniappan K."/>
            <person name="Land M."/>
            <person name="Hauser L."/>
            <person name="Jeffries C.D."/>
            <person name="Detter J.C."/>
            <person name="Brambilla E.M."/>
            <person name="Rohde M."/>
            <person name="Spring S."/>
            <person name="Goker M."/>
            <person name="Woyke T."/>
            <person name="Bristow J."/>
            <person name="Eisen J.A."/>
            <person name="Markowitz V."/>
            <person name="Hugenholtz P."/>
            <person name="Kyrpides N.C."/>
            <person name="Klenk H.P."/>
            <person name="Mavromatis K."/>
        </authorList>
    </citation>
    <scope>NUCLEOTIDE SEQUENCE [LARGE SCALE GENOMIC DNA]</scope>
    <source>
        <strain evidence="6">ATCC 700847 / DSM 10411 / MH2</strain>
    </source>
</reference>
<evidence type="ECO:0000256" key="2">
    <source>
        <dbReference type="ARBA" id="ARBA00022741"/>
    </source>
</evidence>
<dbReference type="Proteomes" id="UP000008139">
    <property type="component" value="Chromosome"/>
</dbReference>
<keyword evidence="3" id="KW-0067">ATP-binding</keyword>
<dbReference type="KEGG" id="hmr:Hipma_1574"/>
<dbReference type="Gene3D" id="3.40.50.300">
    <property type="entry name" value="P-loop containing nucleotide triphosphate hydrolases"/>
    <property type="match status" value="1"/>
</dbReference>
<evidence type="ECO:0000313" key="5">
    <source>
        <dbReference type="EMBL" id="AEA34530.1"/>
    </source>
</evidence>
<dbReference type="InterPro" id="IPR003593">
    <property type="entry name" value="AAA+_ATPase"/>
</dbReference>
<accession>F2LU67</accession>
<protein>
    <submittedName>
        <fullName evidence="5">Sulfate-transporting ATPase</fullName>
        <ecNumber evidence="5">3.6.3.25</ecNumber>
    </submittedName>
</protein>
<evidence type="ECO:0000256" key="3">
    <source>
        <dbReference type="ARBA" id="ARBA00022840"/>
    </source>
</evidence>
<dbReference type="FunCoup" id="F2LU67">
    <property type="interactions" value="220"/>
</dbReference>
<dbReference type="STRING" id="760142.Hipma_1574"/>
<dbReference type="InParanoid" id="F2LU67"/>
<keyword evidence="1" id="KW-0813">Transport</keyword>
<dbReference type="InterPro" id="IPR017871">
    <property type="entry name" value="ABC_transporter-like_CS"/>
</dbReference>
<dbReference type="Pfam" id="PF00005">
    <property type="entry name" value="ABC_tran"/>
    <property type="match status" value="1"/>
</dbReference>
<dbReference type="PANTHER" id="PTHR43023:SF6">
    <property type="entry name" value="INTERMEMBRANE PHOSPHOLIPID TRANSPORT SYSTEM ATP-BINDING PROTEIN MLAF"/>
    <property type="match status" value="1"/>
</dbReference>
<dbReference type="HOGENOM" id="CLU_000604_1_22_7"/>
<proteinExistence type="predicted"/>
<evidence type="ECO:0000256" key="1">
    <source>
        <dbReference type="ARBA" id="ARBA00022448"/>
    </source>
</evidence>
<sequence length="252" mass="28461">MIVTENISKSFGKQKVLDDLNLTIEEGKITVIIGKSGAGKSVLLKHLIGLLKPDSGKIIFQDKDITRVSDKELKNIRLNFGVLFQDAALFDSLTVFENVAFPVIEHKLLKDRKKLKELVKETLSLVELENIEDKMPSELSGGMRKRVGLARAIITKPKIIFFDEPTTGLDPITSMSIAKLIKQMQEKLKTTCFIISHDLSLTFKIADRIGFLHNGRIMEFGDRHSIKNSKNPIVIEFLESYYTGEENEQQKS</sequence>
<keyword evidence="2" id="KW-0547">Nucleotide-binding</keyword>
<organism evidence="5 6">
    <name type="scientific">Hippea maritima (strain ATCC 700847 / DSM 10411 / MH2)</name>
    <dbReference type="NCBI Taxonomy" id="760142"/>
    <lineage>
        <taxon>Bacteria</taxon>
        <taxon>Pseudomonadati</taxon>
        <taxon>Campylobacterota</taxon>
        <taxon>Desulfurellia</taxon>
        <taxon>Desulfurellales</taxon>
        <taxon>Hippeaceae</taxon>
        <taxon>Hippea</taxon>
    </lineage>
</organism>
<dbReference type="RefSeq" id="WP_013682559.1">
    <property type="nucleotide sequence ID" value="NC_015318.1"/>
</dbReference>
<dbReference type="EMBL" id="CP002606">
    <property type="protein sequence ID" value="AEA34530.1"/>
    <property type="molecule type" value="Genomic_DNA"/>
</dbReference>
<dbReference type="InterPro" id="IPR003439">
    <property type="entry name" value="ABC_transporter-like_ATP-bd"/>
</dbReference>
<keyword evidence="5" id="KW-0378">Hydrolase</keyword>
<dbReference type="PROSITE" id="PS00211">
    <property type="entry name" value="ABC_TRANSPORTER_1"/>
    <property type="match status" value="1"/>
</dbReference>
<dbReference type="InterPro" id="IPR027417">
    <property type="entry name" value="P-loop_NTPase"/>
</dbReference>
<name>F2LU67_HIPMA</name>
<dbReference type="GO" id="GO:0005524">
    <property type="term" value="F:ATP binding"/>
    <property type="evidence" value="ECO:0007669"/>
    <property type="project" value="UniProtKB-KW"/>
</dbReference>
<dbReference type="OrthoDB" id="9809450at2"/>
<dbReference type="AlphaFoldDB" id="F2LU67"/>
<dbReference type="PROSITE" id="PS50893">
    <property type="entry name" value="ABC_TRANSPORTER_2"/>
    <property type="match status" value="1"/>
</dbReference>
<reference evidence="6" key="2">
    <citation type="submission" date="2011-03" db="EMBL/GenBank/DDBJ databases">
        <title>The complete genome of Hippea maritima DSM 10411.</title>
        <authorList>
            <consortium name="US DOE Joint Genome Institute (JGI-PGF)"/>
            <person name="Lucas S."/>
            <person name="Copeland A."/>
            <person name="Lapidus A."/>
            <person name="Bruce D."/>
            <person name="Goodwin L."/>
            <person name="Pitluck S."/>
            <person name="Peters L."/>
            <person name="Kyrpides N."/>
            <person name="Mavromatis K."/>
            <person name="Pagani I."/>
            <person name="Ivanova N."/>
            <person name="Mikhailova N."/>
            <person name="Lu M."/>
            <person name="Detter J.C."/>
            <person name="Tapia R."/>
            <person name="Han C."/>
            <person name="Land M."/>
            <person name="Hauser L."/>
            <person name="Markowitz V."/>
            <person name="Cheng J.-F."/>
            <person name="Hugenholtz P."/>
            <person name="Woyke T."/>
            <person name="Wu D."/>
            <person name="Spring S."/>
            <person name="Schroeder M."/>
            <person name="Brambilla E."/>
            <person name="Klenk H.-P."/>
            <person name="Eisen J.A."/>
        </authorList>
    </citation>
    <scope>NUCLEOTIDE SEQUENCE [LARGE SCALE GENOMIC DNA]</scope>
    <source>
        <strain evidence="6">ATCC 700847 / DSM 10411 / MH2</strain>
    </source>
</reference>
<gene>
    <name evidence="5" type="ordered locus">Hipma_1574</name>
</gene>
<dbReference type="SUPFAM" id="SSF52540">
    <property type="entry name" value="P-loop containing nucleoside triphosphate hydrolases"/>
    <property type="match status" value="1"/>
</dbReference>
<dbReference type="EC" id="3.6.3.25" evidence="5"/>
<dbReference type="PANTHER" id="PTHR43023">
    <property type="entry name" value="PROTEIN TRIGALACTOSYLDIACYLGLYCEROL 3, CHLOROPLASTIC"/>
    <property type="match status" value="1"/>
</dbReference>
<keyword evidence="6" id="KW-1185">Reference proteome</keyword>
<dbReference type="eggNOG" id="COG1127">
    <property type="taxonomic scope" value="Bacteria"/>
</dbReference>
<dbReference type="GO" id="GO:0016887">
    <property type="term" value="F:ATP hydrolysis activity"/>
    <property type="evidence" value="ECO:0007669"/>
    <property type="project" value="InterPro"/>
</dbReference>
<dbReference type="SMART" id="SM00382">
    <property type="entry name" value="AAA"/>
    <property type="match status" value="1"/>
</dbReference>
<evidence type="ECO:0000259" key="4">
    <source>
        <dbReference type="PROSITE" id="PS50893"/>
    </source>
</evidence>
<feature type="domain" description="ABC transporter" evidence="4">
    <location>
        <begin position="2"/>
        <end position="239"/>
    </location>
</feature>